<protein>
    <submittedName>
        <fullName evidence="2">Aminoglycoside phosphotransferase</fullName>
    </submittedName>
</protein>
<gene>
    <name evidence="2" type="ORF">MU1_42670</name>
</gene>
<organism evidence="2 3">
    <name type="scientific">Paenibacillus glycanilyticus</name>
    <dbReference type="NCBI Taxonomy" id="126569"/>
    <lineage>
        <taxon>Bacteria</taxon>
        <taxon>Bacillati</taxon>
        <taxon>Bacillota</taxon>
        <taxon>Bacilli</taxon>
        <taxon>Bacillales</taxon>
        <taxon>Paenibacillaceae</taxon>
        <taxon>Paenibacillus</taxon>
    </lineage>
</organism>
<feature type="domain" description="Aminoglycoside phosphotransferase" evidence="1">
    <location>
        <begin position="10"/>
        <end position="194"/>
    </location>
</feature>
<evidence type="ECO:0000313" key="2">
    <source>
        <dbReference type="EMBL" id="GLX69921.1"/>
    </source>
</evidence>
<sequence length="263" mass="29822">MALRNRIGQGMTAEVYEWDEGRVVKLYYGHIPKDWVYYEEKIGRAVHQAGVPAPEVFGQVEVEGRCGLIYEEIAGSSLLASMLKDLDQAETWLVQLARLHADIHRCRTSGLPKQKDRMAMFVRQSAPFLGDRVEPVLEQLGRLPEGESVCHGDLHPDNVLQSEGRLTAIDWMDANTGDPLCDVARTSMMFLSPFISMPPLSISHEIGQQLSETYLAEYCRLTGAEREAINRWRLPVAAARLRERIPGEQEWLLSYIDRQLESL</sequence>
<proteinExistence type="predicted"/>
<evidence type="ECO:0000259" key="1">
    <source>
        <dbReference type="Pfam" id="PF01636"/>
    </source>
</evidence>
<dbReference type="PANTHER" id="PTHR40086:SF1">
    <property type="entry name" value="CELL CYCLE REGULATOR CCRZ"/>
    <property type="match status" value="1"/>
</dbReference>
<keyword evidence="3" id="KW-1185">Reference proteome</keyword>
<dbReference type="SUPFAM" id="SSF56112">
    <property type="entry name" value="Protein kinase-like (PK-like)"/>
    <property type="match status" value="1"/>
</dbReference>
<dbReference type="Gene3D" id="3.90.1200.10">
    <property type="match status" value="1"/>
</dbReference>
<reference evidence="2 3" key="1">
    <citation type="submission" date="2023-03" db="EMBL/GenBank/DDBJ databases">
        <title>Draft genome sequence of the bacteria which degrade cell wall of Tricholomamatutake.</title>
        <authorList>
            <person name="Konishi Y."/>
            <person name="Fukuta Y."/>
            <person name="Shirasaka N."/>
        </authorList>
    </citation>
    <scope>NUCLEOTIDE SEQUENCE [LARGE SCALE GENOMIC DNA]</scope>
    <source>
        <strain evidence="3">mu1</strain>
    </source>
</reference>
<dbReference type="Pfam" id="PF01636">
    <property type="entry name" value="APH"/>
    <property type="match status" value="1"/>
</dbReference>
<dbReference type="RefSeq" id="WP_284240687.1">
    <property type="nucleotide sequence ID" value="NZ_BSSQ01000016.1"/>
</dbReference>
<dbReference type="Proteomes" id="UP001157114">
    <property type="component" value="Unassembled WGS sequence"/>
</dbReference>
<dbReference type="PANTHER" id="PTHR40086">
    <property type="entry name" value="PHOSPHOTRANSFERASE YTMP-RELATED"/>
    <property type="match status" value="1"/>
</dbReference>
<comment type="caution">
    <text evidence="2">The sequence shown here is derived from an EMBL/GenBank/DDBJ whole genome shotgun (WGS) entry which is preliminary data.</text>
</comment>
<dbReference type="InterPro" id="IPR052077">
    <property type="entry name" value="CcrZ_PhaseVar_Mediator"/>
</dbReference>
<dbReference type="InterPro" id="IPR011009">
    <property type="entry name" value="Kinase-like_dom_sf"/>
</dbReference>
<accession>A0ABQ6GJX2</accession>
<evidence type="ECO:0000313" key="3">
    <source>
        <dbReference type="Proteomes" id="UP001157114"/>
    </source>
</evidence>
<name>A0ABQ6GJX2_9BACL</name>
<dbReference type="EMBL" id="BSSQ01000016">
    <property type="protein sequence ID" value="GLX69921.1"/>
    <property type="molecule type" value="Genomic_DNA"/>
</dbReference>
<dbReference type="InterPro" id="IPR002575">
    <property type="entry name" value="Aminoglycoside_PTrfase"/>
</dbReference>